<organism evidence="2 3">
    <name type="scientific">Suillus placidus</name>
    <dbReference type="NCBI Taxonomy" id="48579"/>
    <lineage>
        <taxon>Eukaryota</taxon>
        <taxon>Fungi</taxon>
        <taxon>Dikarya</taxon>
        <taxon>Basidiomycota</taxon>
        <taxon>Agaricomycotina</taxon>
        <taxon>Agaricomycetes</taxon>
        <taxon>Agaricomycetidae</taxon>
        <taxon>Boletales</taxon>
        <taxon>Suillineae</taxon>
        <taxon>Suillaceae</taxon>
        <taxon>Suillus</taxon>
    </lineage>
</organism>
<keyword evidence="3" id="KW-1185">Reference proteome</keyword>
<feature type="compositionally biased region" description="Low complexity" evidence="1">
    <location>
        <begin position="51"/>
        <end position="68"/>
    </location>
</feature>
<dbReference type="Proteomes" id="UP000714275">
    <property type="component" value="Unassembled WGS sequence"/>
</dbReference>
<dbReference type="OrthoDB" id="2692789at2759"/>
<dbReference type="AlphaFoldDB" id="A0A9P7D5I7"/>
<evidence type="ECO:0000313" key="2">
    <source>
        <dbReference type="EMBL" id="KAG1779311.1"/>
    </source>
</evidence>
<reference evidence="2" key="1">
    <citation type="journal article" date="2020" name="New Phytol.">
        <title>Comparative genomics reveals dynamic genome evolution in host specialist ectomycorrhizal fungi.</title>
        <authorList>
            <person name="Lofgren L.A."/>
            <person name="Nguyen N.H."/>
            <person name="Vilgalys R."/>
            <person name="Ruytinx J."/>
            <person name="Liao H.L."/>
            <person name="Branco S."/>
            <person name="Kuo A."/>
            <person name="LaButti K."/>
            <person name="Lipzen A."/>
            <person name="Andreopoulos W."/>
            <person name="Pangilinan J."/>
            <person name="Riley R."/>
            <person name="Hundley H."/>
            <person name="Na H."/>
            <person name="Barry K."/>
            <person name="Grigoriev I.V."/>
            <person name="Stajich J.E."/>
            <person name="Kennedy P.G."/>
        </authorList>
    </citation>
    <scope>NUCLEOTIDE SEQUENCE</scope>
    <source>
        <strain evidence="2">DOB743</strain>
    </source>
</reference>
<name>A0A9P7D5I7_9AGAM</name>
<feature type="region of interest" description="Disordered" evidence="1">
    <location>
        <begin position="156"/>
        <end position="202"/>
    </location>
</feature>
<sequence length="290" mass="31084">MHSHDRQYLCCCFQVVPQAAVSLVPPSQTPPTHVQSATIITLPSQTHSAHSTQPQPRQQSTLQQSRSSMISSCPTTASHTSVALQHTSSVPTIATTIPTTTLCTPLHTPATLQHTSPAPSIAMTTTPSQLSTEGLHYGDVHALVVCDVSGNWHGVPRAAPPLNQPQSSHITNSSDTDSEDSDIDLGDDEDPGSSWIVTPAGSPPISQAQATIPLPYYYEPAVAAFNFSHAAQDYLLHIGASPRMLCRINTSLNYSILEWLTCFEEAGLTCDQGGCHAWYVIDTIPVVQKV</sequence>
<gene>
    <name evidence="2" type="ORF">EV702DRAFT_1195286</name>
</gene>
<evidence type="ECO:0000313" key="3">
    <source>
        <dbReference type="Proteomes" id="UP000714275"/>
    </source>
</evidence>
<evidence type="ECO:0000256" key="1">
    <source>
        <dbReference type="SAM" id="MobiDB-lite"/>
    </source>
</evidence>
<protein>
    <submittedName>
        <fullName evidence="2">Uncharacterized protein</fullName>
    </submittedName>
</protein>
<feature type="compositionally biased region" description="Acidic residues" evidence="1">
    <location>
        <begin position="176"/>
        <end position="191"/>
    </location>
</feature>
<accession>A0A9P7D5I7</accession>
<comment type="caution">
    <text evidence="2">The sequence shown here is derived from an EMBL/GenBank/DDBJ whole genome shotgun (WGS) entry which is preliminary data.</text>
</comment>
<proteinExistence type="predicted"/>
<dbReference type="EMBL" id="JABBWD010000012">
    <property type="protein sequence ID" value="KAG1779311.1"/>
    <property type="molecule type" value="Genomic_DNA"/>
</dbReference>
<feature type="region of interest" description="Disordered" evidence="1">
    <location>
        <begin position="44"/>
        <end position="76"/>
    </location>
</feature>